<keyword evidence="2" id="KW-1185">Reference proteome</keyword>
<accession>A0A1I0DQ31</accession>
<dbReference type="OrthoDB" id="5192750at2"/>
<sequence>MAKVLRMAGTDLVWKLDHSVDLTSCAEELVTARASNRSVTLMARLPGQSEFGHVTLATGQLAWWSLGEESDPSAMGWRQ</sequence>
<name>A0A1I0DQ31_9ACTN</name>
<reference evidence="2" key="1">
    <citation type="submission" date="2016-10" db="EMBL/GenBank/DDBJ databases">
        <authorList>
            <person name="Varghese N."/>
            <person name="Submissions S."/>
        </authorList>
    </citation>
    <scope>NUCLEOTIDE SEQUENCE [LARGE SCALE GENOMIC DNA]</scope>
    <source>
        <strain evidence="2">DSM 44209</strain>
    </source>
</reference>
<evidence type="ECO:0000313" key="1">
    <source>
        <dbReference type="EMBL" id="SET34632.1"/>
    </source>
</evidence>
<dbReference type="Proteomes" id="UP000198507">
    <property type="component" value="Unassembled WGS sequence"/>
</dbReference>
<evidence type="ECO:0000313" key="2">
    <source>
        <dbReference type="Proteomes" id="UP000198507"/>
    </source>
</evidence>
<dbReference type="AlphaFoldDB" id="A0A1I0DQ31"/>
<dbReference type="RefSeq" id="WP_139206870.1">
    <property type="nucleotide sequence ID" value="NZ_FOIE01000004.1"/>
</dbReference>
<proteinExistence type="predicted"/>
<gene>
    <name evidence="1" type="ORF">SAMN04488546_2079</name>
</gene>
<dbReference type="EMBL" id="FOIE01000004">
    <property type="protein sequence ID" value="SET34632.1"/>
    <property type="molecule type" value="Genomic_DNA"/>
</dbReference>
<organism evidence="1 2">
    <name type="scientific">Geodermatophilus poikilotrophus</name>
    <dbReference type="NCBI Taxonomy" id="1333667"/>
    <lineage>
        <taxon>Bacteria</taxon>
        <taxon>Bacillati</taxon>
        <taxon>Actinomycetota</taxon>
        <taxon>Actinomycetes</taxon>
        <taxon>Geodermatophilales</taxon>
        <taxon>Geodermatophilaceae</taxon>
        <taxon>Geodermatophilus</taxon>
    </lineage>
</organism>
<protein>
    <submittedName>
        <fullName evidence="1">Uncharacterized protein</fullName>
    </submittedName>
</protein>